<protein>
    <submittedName>
        <fullName evidence="1">Uncharacterized protein</fullName>
    </submittedName>
</protein>
<accession>A0A1E3PZC9</accession>
<organism evidence="1 2">
    <name type="scientific">Lipomyces starkeyi NRRL Y-11557</name>
    <dbReference type="NCBI Taxonomy" id="675824"/>
    <lineage>
        <taxon>Eukaryota</taxon>
        <taxon>Fungi</taxon>
        <taxon>Dikarya</taxon>
        <taxon>Ascomycota</taxon>
        <taxon>Saccharomycotina</taxon>
        <taxon>Lipomycetes</taxon>
        <taxon>Lipomycetales</taxon>
        <taxon>Lipomycetaceae</taxon>
        <taxon>Lipomyces</taxon>
    </lineage>
</organism>
<proteinExistence type="predicted"/>
<evidence type="ECO:0000313" key="2">
    <source>
        <dbReference type="Proteomes" id="UP000094385"/>
    </source>
</evidence>
<gene>
    <name evidence="1" type="ORF">LIPSTDRAFT_65937</name>
</gene>
<keyword evidence="2" id="KW-1185">Reference proteome</keyword>
<name>A0A1E3PZC9_LIPST</name>
<sequence>MEGGVQYTNVHTKSLFSYNFSSSGCLITNFRPCNLNAHGEQYAILSEITPIDVVSVQNNVIENDSPTPSASDLLDQLRAQLQEKVEQSEVLQLLALKGTGKMEASHKVAERIYSKRDYLARLVRTWAKWFEVTGKLPPAGQRGKHAKQRSALCDEDVKRKCIQFFRNTPQNK</sequence>
<dbReference type="AlphaFoldDB" id="A0A1E3PZC9"/>
<reference evidence="1 2" key="1">
    <citation type="journal article" date="2016" name="Proc. Natl. Acad. Sci. U.S.A.">
        <title>Comparative genomics of biotechnologically important yeasts.</title>
        <authorList>
            <person name="Riley R."/>
            <person name="Haridas S."/>
            <person name="Wolfe K.H."/>
            <person name="Lopes M.R."/>
            <person name="Hittinger C.T."/>
            <person name="Goeker M."/>
            <person name="Salamov A.A."/>
            <person name="Wisecaver J.H."/>
            <person name="Long T.M."/>
            <person name="Calvey C.H."/>
            <person name="Aerts A.L."/>
            <person name="Barry K.W."/>
            <person name="Choi C."/>
            <person name="Clum A."/>
            <person name="Coughlan A.Y."/>
            <person name="Deshpande S."/>
            <person name="Douglass A.P."/>
            <person name="Hanson S.J."/>
            <person name="Klenk H.-P."/>
            <person name="LaButti K.M."/>
            <person name="Lapidus A."/>
            <person name="Lindquist E.A."/>
            <person name="Lipzen A.M."/>
            <person name="Meier-Kolthoff J.P."/>
            <person name="Ohm R.A."/>
            <person name="Otillar R.P."/>
            <person name="Pangilinan J.L."/>
            <person name="Peng Y."/>
            <person name="Rokas A."/>
            <person name="Rosa C.A."/>
            <person name="Scheuner C."/>
            <person name="Sibirny A.A."/>
            <person name="Slot J.C."/>
            <person name="Stielow J.B."/>
            <person name="Sun H."/>
            <person name="Kurtzman C.P."/>
            <person name="Blackwell M."/>
            <person name="Grigoriev I.V."/>
            <person name="Jeffries T.W."/>
        </authorList>
    </citation>
    <scope>NUCLEOTIDE SEQUENCE [LARGE SCALE GENOMIC DNA]</scope>
    <source>
        <strain evidence="1 2">NRRL Y-11557</strain>
    </source>
</reference>
<evidence type="ECO:0000313" key="1">
    <source>
        <dbReference type="EMBL" id="ODQ70262.1"/>
    </source>
</evidence>
<dbReference type="EMBL" id="KV454301">
    <property type="protein sequence ID" value="ODQ70262.1"/>
    <property type="molecule type" value="Genomic_DNA"/>
</dbReference>
<dbReference type="OrthoDB" id="5400049at2759"/>
<dbReference type="Proteomes" id="UP000094385">
    <property type="component" value="Unassembled WGS sequence"/>
</dbReference>